<sequence>MNLLDLSLVFLVVFSGLAFWDGIVLHLWKYKLYRYEDTIYEHQLHTVRAVLFPLILVGLFLFEIKGWLYVVILVITFLDLVIQIMDMWEEKGARIRFGGLSSNEYILHVVLTSLHSSMLLLYLLSKPDGSFSLQTAEIVFSNSLAYLVAINLLPGAILIATLHLALCHPFFRREKTVRTISPM</sequence>
<keyword evidence="1" id="KW-0812">Transmembrane</keyword>
<protein>
    <submittedName>
        <fullName evidence="2">Uncharacterized protein</fullName>
    </submittedName>
</protein>
<keyword evidence="1" id="KW-1133">Transmembrane helix</keyword>
<feature type="transmembrane region" description="Helical" evidence="1">
    <location>
        <begin position="6"/>
        <end position="28"/>
    </location>
</feature>
<dbReference type="OrthoDB" id="332044at2"/>
<evidence type="ECO:0000256" key="1">
    <source>
        <dbReference type="SAM" id="Phobius"/>
    </source>
</evidence>
<dbReference type="KEGG" id="lbi:LEPBI_I1242"/>
<feature type="transmembrane region" description="Helical" evidence="1">
    <location>
        <begin position="67"/>
        <end position="85"/>
    </location>
</feature>
<evidence type="ECO:0000313" key="3">
    <source>
        <dbReference type="Proteomes" id="UP000001847"/>
    </source>
</evidence>
<keyword evidence="3" id="KW-1185">Reference proteome</keyword>
<accession>B0SNS4</accession>
<reference evidence="2 3" key="1">
    <citation type="journal article" date="2008" name="PLoS ONE">
        <title>Genome sequence of the saprophyte Leptospira biflexa provides insights into the evolution of Leptospira and the pathogenesis of leptospirosis.</title>
        <authorList>
            <person name="Picardeau M."/>
            <person name="Bulach D.M."/>
            <person name="Bouchier C."/>
            <person name="Zuerner R.L."/>
            <person name="Zidane N."/>
            <person name="Wilson P.J."/>
            <person name="Creno S."/>
            <person name="Kuczek E.S."/>
            <person name="Bommezzadri S."/>
            <person name="Davis J.C."/>
            <person name="McGrath A."/>
            <person name="Johnson M.J."/>
            <person name="Boursaux-Eude C."/>
            <person name="Seemann T."/>
            <person name="Rouy Z."/>
            <person name="Coppel R.L."/>
            <person name="Rood J.I."/>
            <person name="Lajus A."/>
            <person name="Davies J.K."/>
            <person name="Medigue C."/>
            <person name="Adler B."/>
        </authorList>
    </citation>
    <scope>NUCLEOTIDE SEQUENCE [LARGE SCALE GENOMIC DNA]</scope>
    <source>
        <strain evidence="3">Patoc 1 / ATCC 23582 / Paris</strain>
    </source>
</reference>
<feature type="transmembrane region" description="Helical" evidence="1">
    <location>
        <begin position="144"/>
        <end position="166"/>
    </location>
</feature>
<evidence type="ECO:0000313" key="2">
    <source>
        <dbReference type="EMBL" id="ABZ97355.1"/>
    </source>
</evidence>
<proteinExistence type="predicted"/>
<dbReference type="Proteomes" id="UP000001847">
    <property type="component" value="Chromosome I"/>
</dbReference>
<dbReference type="BioCyc" id="LBIF456481:LEPBI_RS06080-MONOMER"/>
<dbReference type="AlphaFoldDB" id="B0SNS4"/>
<gene>
    <name evidence="2" type="ordered locus">LEPBI_I1242</name>
</gene>
<organism evidence="2 3">
    <name type="scientific">Leptospira biflexa serovar Patoc (strain Patoc 1 / ATCC 23582 / Paris)</name>
    <dbReference type="NCBI Taxonomy" id="456481"/>
    <lineage>
        <taxon>Bacteria</taxon>
        <taxon>Pseudomonadati</taxon>
        <taxon>Spirochaetota</taxon>
        <taxon>Spirochaetia</taxon>
        <taxon>Leptospirales</taxon>
        <taxon>Leptospiraceae</taxon>
        <taxon>Leptospira</taxon>
    </lineage>
</organism>
<dbReference type="EMBL" id="CP000786">
    <property type="protein sequence ID" value="ABZ97355.1"/>
    <property type="molecule type" value="Genomic_DNA"/>
</dbReference>
<feature type="transmembrane region" description="Helical" evidence="1">
    <location>
        <begin position="105"/>
        <end position="124"/>
    </location>
</feature>
<feature type="transmembrane region" description="Helical" evidence="1">
    <location>
        <begin position="40"/>
        <end position="61"/>
    </location>
</feature>
<dbReference type="RefSeq" id="WP_012388236.1">
    <property type="nucleotide sequence ID" value="NC_010602.1"/>
</dbReference>
<name>B0SNS4_LEPBP</name>
<dbReference type="HOGENOM" id="CLU_122811_0_0_12"/>
<keyword evidence="1" id="KW-0472">Membrane</keyword>